<dbReference type="Proteomes" id="UP000217895">
    <property type="component" value="Chromosome"/>
</dbReference>
<evidence type="ECO:0000259" key="1">
    <source>
        <dbReference type="Pfam" id="PF00534"/>
    </source>
</evidence>
<dbReference type="GO" id="GO:0016757">
    <property type="term" value="F:glycosyltransferase activity"/>
    <property type="evidence" value="ECO:0007669"/>
    <property type="project" value="InterPro"/>
</dbReference>
<keyword evidence="3" id="KW-1185">Reference proteome</keyword>
<accession>A0A1Z4JJ74</accession>
<dbReference type="AlphaFoldDB" id="A0A1Z4JJ74"/>
<reference evidence="2 3" key="1">
    <citation type="submission" date="2017-06" db="EMBL/GenBank/DDBJ databases">
        <title>Genome sequencing of cyanobaciteial culture collection at National Institute for Environmental Studies (NIES).</title>
        <authorList>
            <person name="Hirose Y."/>
            <person name="Shimura Y."/>
            <person name="Fujisawa T."/>
            <person name="Nakamura Y."/>
            <person name="Kawachi M."/>
        </authorList>
    </citation>
    <scope>NUCLEOTIDE SEQUENCE [LARGE SCALE GENOMIC DNA]</scope>
    <source>
        <strain evidence="2 3">NIES-2135</strain>
    </source>
</reference>
<dbReference type="SUPFAM" id="SSF53756">
    <property type="entry name" value="UDP-Glycosyltransferase/glycogen phosphorylase"/>
    <property type="match status" value="2"/>
</dbReference>
<proteinExistence type="predicted"/>
<dbReference type="CDD" id="cd03801">
    <property type="entry name" value="GT4_PimA-like"/>
    <property type="match status" value="2"/>
</dbReference>
<protein>
    <submittedName>
        <fullName evidence="2">Putative glycosyltransferase</fullName>
    </submittedName>
</protein>
<dbReference type="InterPro" id="IPR001296">
    <property type="entry name" value="Glyco_trans_1"/>
</dbReference>
<sequence>MHIAIVAPSPVPFCIGGAEKLWWGLQEEINQNTSHQAELIKLPSPEQNFSELIDSYQQFSELDLRHFDLVISGKYPAWMVKHPNHVCYMLHRLRGLYDAYHLTGLPERFTTNHPTLSRLQKRIQQGKRGDLPEIFLQLKQLESSGKLPEEAAHFPGAFVRELIHYFDGIALDPKAIKKYTAISHNVANRKNYFPRGSAIDVIYPPSSLRRFEQGSSDYFFTISRLDSAKRIRLLVEAMRFVKSKVQLKIAGTGPDEKRLKELAGDDDRIEFLGFVNDEDVIGLYANAIAVPYLPYDEDYGLVVIEAMMSGKPVLTTIDAGGPNEFVINGETGFSVLPEPAALAERIDYFYQHRTEAKQMGLTGRKLVETITWENTVTRLLSEPPLKTMSNGMSKSRQKITIAVTFSVFPPRGGGQSRVFHLYKHLAKYFDIEFVSVTGFDQVPFAGEIAEHVYEIRIPKSAEHQQKEQEIEKETRVPITDIVMPDLIHLTPEYLEALKTSIASSDFVIACHPYLYPAIRSITDKPIWYEAQDVEVDLKAKILPDNAVSRKLLESIKKVELECCNASQLIMTCSQNDANLLNQIYGIDLNKMIEVPNGVDTEAIAYISQEKRRSMKEKLGISNNFTAFFLGSWHDPNLKAVETILNLAPSLPDINFLIVGSVGWAFQDKKRPENVGFLGEVEEETKAIVLEIADVALNPVTFGSGTNLKMLEYFAAGIPVISTPTGIRGLGVEHGKHCIVAEVDQFASAIAQVRSESSTIQLTRIEAARTRVQQQYDWRVIADNFMAASATFR</sequence>
<dbReference type="Pfam" id="PF00534">
    <property type="entry name" value="Glycos_transf_1"/>
    <property type="match status" value="1"/>
</dbReference>
<organism evidence="2 3">
    <name type="scientific">Leptolyngbya boryana NIES-2135</name>
    <dbReference type="NCBI Taxonomy" id="1973484"/>
    <lineage>
        <taxon>Bacteria</taxon>
        <taxon>Bacillati</taxon>
        <taxon>Cyanobacteriota</taxon>
        <taxon>Cyanophyceae</taxon>
        <taxon>Leptolyngbyales</taxon>
        <taxon>Leptolyngbyaceae</taxon>
        <taxon>Leptolyngbya group</taxon>
        <taxon>Leptolyngbya</taxon>
    </lineage>
</organism>
<feature type="domain" description="Glycosyl transferase family 1" evidence="1">
    <location>
        <begin position="216"/>
        <end position="365"/>
    </location>
</feature>
<dbReference type="Pfam" id="PF13692">
    <property type="entry name" value="Glyco_trans_1_4"/>
    <property type="match status" value="1"/>
</dbReference>
<gene>
    <name evidence="2" type="ORF">NIES2135_36160</name>
</gene>
<dbReference type="PANTHER" id="PTHR12526:SF625">
    <property type="entry name" value="PHOSPHATIDYLINOSITOL GLYCAN-CLASS A"/>
    <property type="match status" value="1"/>
</dbReference>
<dbReference type="EMBL" id="AP018203">
    <property type="protein sequence ID" value="BAY56776.1"/>
    <property type="molecule type" value="Genomic_DNA"/>
</dbReference>
<dbReference type="PANTHER" id="PTHR12526">
    <property type="entry name" value="GLYCOSYLTRANSFERASE"/>
    <property type="match status" value="1"/>
</dbReference>
<evidence type="ECO:0000313" key="2">
    <source>
        <dbReference type="EMBL" id="BAY56776.1"/>
    </source>
</evidence>
<dbReference type="Gene3D" id="3.40.50.2000">
    <property type="entry name" value="Glycogen Phosphorylase B"/>
    <property type="match status" value="4"/>
</dbReference>
<name>A0A1Z4JJ74_LEPBY</name>
<evidence type="ECO:0000313" key="3">
    <source>
        <dbReference type="Proteomes" id="UP000217895"/>
    </source>
</evidence>
<keyword evidence="2" id="KW-0808">Transferase</keyword>